<organism evidence="3 4">
    <name type="scientific">Branchiibius cervicis</name>
    <dbReference type="NCBI Taxonomy" id="908252"/>
    <lineage>
        <taxon>Bacteria</taxon>
        <taxon>Bacillati</taxon>
        <taxon>Actinomycetota</taxon>
        <taxon>Actinomycetes</taxon>
        <taxon>Micrococcales</taxon>
        <taxon>Dermacoccaceae</taxon>
        <taxon>Branchiibius</taxon>
    </lineage>
</organism>
<evidence type="ECO:0000259" key="2">
    <source>
        <dbReference type="Pfam" id="PF04248"/>
    </source>
</evidence>
<dbReference type="Proteomes" id="UP001596356">
    <property type="component" value="Unassembled WGS sequence"/>
</dbReference>
<dbReference type="PANTHER" id="PTHR34310:SF8">
    <property type="entry name" value="CONSERVED PROTEIN"/>
    <property type="match status" value="1"/>
</dbReference>
<gene>
    <name evidence="3" type="ORF">ACFQBT_18175</name>
</gene>
<keyword evidence="4" id="KW-1185">Reference proteome</keyword>
<accession>A0ABW2AY47</accession>
<feature type="domain" description="DUF427" evidence="2">
    <location>
        <begin position="39"/>
        <end position="132"/>
    </location>
</feature>
<dbReference type="Pfam" id="PF04248">
    <property type="entry name" value="NTP_transf_9"/>
    <property type="match status" value="1"/>
</dbReference>
<dbReference type="PANTHER" id="PTHR34310">
    <property type="entry name" value="DUF427 DOMAIN PROTEIN (AFU_ORTHOLOGUE AFUA_3G02220)"/>
    <property type="match status" value="1"/>
</dbReference>
<dbReference type="RefSeq" id="WP_377824902.1">
    <property type="nucleotide sequence ID" value="NZ_JBHSWJ010000002.1"/>
</dbReference>
<feature type="region of interest" description="Disordered" evidence="1">
    <location>
        <begin position="1"/>
        <end position="32"/>
    </location>
</feature>
<dbReference type="InterPro" id="IPR038694">
    <property type="entry name" value="DUF427_sf"/>
</dbReference>
<evidence type="ECO:0000256" key="1">
    <source>
        <dbReference type="SAM" id="MobiDB-lite"/>
    </source>
</evidence>
<evidence type="ECO:0000313" key="4">
    <source>
        <dbReference type="Proteomes" id="UP001596356"/>
    </source>
</evidence>
<dbReference type="InterPro" id="IPR007361">
    <property type="entry name" value="DUF427"/>
</dbReference>
<name>A0ABW2AY47_9MICO</name>
<comment type="caution">
    <text evidence="3">The sequence shown here is derived from an EMBL/GenBank/DDBJ whole genome shotgun (WGS) entry which is preliminary data.</text>
</comment>
<dbReference type="EMBL" id="JBHSWJ010000002">
    <property type="protein sequence ID" value="MFC6715643.1"/>
    <property type="molecule type" value="Genomic_DNA"/>
</dbReference>
<evidence type="ECO:0000313" key="3">
    <source>
        <dbReference type="EMBL" id="MFC6715643.1"/>
    </source>
</evidence>
<reference evidence="4" key="1">
    <citation type="journal article" date="2019" name="Int. J. Syst. Evol. Microbiol.">
        <title>The Global Catalogue of Microorganisms (GCM) 10K type strain sequencing project: providing services to taxonomists for standard genome sequencing and annotation.</title>
        <authorList>
            <consortium name="The Broad Institute Genomics Platform"/>
            <consortium name="The Broad Institute Genome Sequencing Center for Infectious Disease"/>
            <person name="Wu L."/>
            <person name="Ma J."/>
        </authorList>
    </citation>
    <scope>NUCLEOTIDE SEQUENCE [LARGE SCALE GENOMIC DNA]</scope>
    <source>
        <strain evidence="4">NBRC 106593</strain>
    </source>
</reference>
<proteinExistence type="predicted"/>
<sequence>MPVLSMMTPKNRGMHMTAQPKLEPGPDHPITVEPEKQRVTVRFDGRVIASSTSSVRLAEASYPSVQYIPRADVDPDVLTDSDHSTYCPYKGTARYHGLRSADGAVAADKVWFYPEPYDAVSPIADHLAFYPDAVDISVEG</sequence>
<protein>
    <submittedName>
        <fullName evidence="3">DUF427 domain-containing protein</fullName>
    </submittedName>
</protein>
<dbReference type="Gene3D" id="2.170.150.40">
    <property type="entry name" value="Domain of unknown function (DUF427)"/>
    <property type="match status" value="1"/>
</dbReference>